<dbReference type="Gene3D" id="3.30.450.330">
    <property type="match status" value="1"/>
</dbReference>
<protein>
    <submittedName>
        <fullName evidence="5">PASTA domain-containing protein</fullName>
    </submittedName>
</protein>
<dbReference type="GO" id="GO:0071555">
    <property type="term" value="P:cell wall organization"/>
    <property type="evidence" value="ECO:0007669"/>
    <property type="project" value="TreeGrafter"/>
</dbReference>
<dbReference type="InterPro" id="IPR036138">
    <property type="entry name" value="PBP_dimer_sf"/>
</dbReference>
<comment type="caution">
    <text evidence="5">The sequence shown here is derived from an EMBL/GenBank/DDBJ whole genome shotgun (WGS) entry which is preliminary data.</text>
</comment>
<dbReference type="PANTHER" id="PTHR30627">
    <property type="entry name" value="PEPTIDOGLYCAN D,D-TRANSPEPTIDASE"/>
    <property type="match status" value="1"/>
</dbReference>
<dbReference type="InterPro" id="IPR012338">
    <property type="entry name" value="Beta-lactam/transpept-like"/>
</dbReference>
<dbReference type="GO" id="GO:0004180">
    <property type="term" value="F:carboxypeptidase activity"/>
    <property type="evidence" value="ECO:0007669"/>
    <property type="project" value="UniProtKB-KW"/>
</dbReference>
<reference evidence="5" key="1">
    <citation type="journal article" date="2021" name="PeerJ">
        <title>Extensive microbial diversity within the chicken gut microbiome revealed by metagenomics and culture.</title>
        <authorList>
            <person name="Gilroy R."/>
            <person name="Ravi A."/>
            <person name="Getino M."/>
            <person name="Pursley I."/>
            <person name="Horton D.L."/>
            <person name="Alikhan N.F."/>
            <person name="Baker D."/>
            <person name="Gharbi K."/>
            <person name="Hall N."/>
            <person name="Watson M."/>
            <person name="Adriaenssens E.M."/>
            <person name="Foster-Nyarko E."/>
            <person name="Jarju S."/>
            <person name="Secka A."/>
            <person name="Antonio M."/>
            <person name="Oren A."/>
            <person name="Chaudhuri R.R."/>
            <person name="La Ragione R."/>
            <person name="Hildebrand F."/>
            <person name="Pallen M.J."/>
        </authorList>
    </citation>
    <scope>NUCLEOTIDE SEQUENCE</scope>
    <source>
        <strain evidence="5">Gambia16-930</strain>
    </source>
</reference>
<sequence>MSIVYLLLILIAIGIIARIIYLQTSERQFWKQQAKERTIQERTFKAKRGNIYAIDSDNGDYLLLATDVPQYELYLDLGKGYEYDRKQRKKIKKWVVSEKTFNEGLNALCDSLYNMFRFNDGNKTSYQYKNYFKNNRKKENRYVLVAKEISSEQLERMKQFPIIGKQIFKRGKPTNKYIFTNAVCKVESSRRVYPYYPLARRTIGINVTINGCDTCYNGIDGAFSKYLSGKRGKRLERKINPGEWVPVDTDERIKAVDGFDVVSTLDIRLQELAESSLRQCLNENEAESGCVVLMEVETGYIRAISNLIIDDEGEYRESNNIAISASFEPGSTFKTVTAMMLLDKGLADTSDLVPTGVKDFPGSEKPIKDVGETNHGLISFARALEISSNVGVSQLVYDKYGQSSNRENFRKDLSEYFRFEPLNLDIDVHEPRPKIGSSKNMTDLLRMSFGYVTRMTPLQLLTFYNAIANNGKMVKPMFVSSILKDGQTIKTFEPTVISESICKPETRSKIHNILKGVVQNGTGRRLKGTSYGIAGKSGTAEIGYDKKHVGIQHRASFVGYFPADEPKYSCIVVISKPQKARTHGGDLAAPVFRNLADRVAGSLIEFSKIKSPKNDRKIPIMKYGNAYNYHSFCKALGLDTKTPSSEWIKMKRNGESVEIIPQIIKQDKVPDVTGLTIRDAVLILENMGLKVKFSGKGKVASQSIAAGSDINKNGTIFLSLKSPAKETNRKHEETKTI</sequence>
<dbReference type="AlphaFoldDB" id="A0A9D1RIB6"/>
<dbReference type="SMART" id="SM00740">
    <property type="entry name" value="PASTA"/>
    <property type="match status" value="1"/>
</dbReference>
<comment type="subcellular location">
    <subcellularLocation>
        <location evidence="1">Membrane</location>
    </subcellularLocation>
</comment>
<evidence type="ECO:0000256" key="3">
    <source>
        <dbReference type="ARBA" id="ARBA00023136"/>
    </source>
</evidence>
<dbReference type="InterPro" id="IPR005311">
    <property type="entry name" value="PBP_dimer"/>
</dbReference>
<dbReference type="Gene3D" id="3.40.710.10">
    <property type="entry name" value="DD-peptidase/beta-lactamase superfamily"/>
    <property type="match status" value="1"/>
</dbReference>
<dbReference type="Proteomes" id="UP000824267">
    <property type="component" value="Unassembled WGS sequence"/>
</dbReference>
<dbReference type="InterPro" id="IPR005543">
    <property type="entry name" value="PASTA_dom"/>
</dbReference>
<keyword evidence="2" id="KW-0645">Protease</keyword>
<dbReference type="CDD" id="cd06575">
    <property type="entry name" value="PASTA_Pbp2x-like_2"/>
    <property type="match status" value="1"/>
</dbReference>
<evidence type="ECO:0000313" key="6">
    <source>
        <dbReference type="Proteomes" id="UP000824267"/>
    </source>
</evidence>
<keyword evidence="3" id="KW-0472">Membrane</keyword>
<proteinExistence type="predicted"/>
<keyword evidence="2" id="KW-0121">Carboxypeptidase</keyword>
<dbReference type="EMBL" id="DXGG01000234">
    <property type="protein sequence ID" value="HIW88082.1"/>
    <property type="molecule type" value="Genomic_DNA"/>
</dbReference>
<dbReference type="Pfam" id="PF03717">
    <property type="entry name" value="PBP_dimer"/>
    <property type="match status" value="1"/>
</dbReference>
<dbReference type="InterPro" id="IPR001460">
    <property type="entry name" value="PCN-bd_Tpept"/>
</dbReference>
<evidence type="ECO:0000313" key="5">
    <source>
        <dbReference type="EMBL" id="HIW88082.1"/>
    </source>
</evidence>
<dbReference type="Pfam" id="PF03793">
    <property type="entry name" value="PASTA"/>
    <property type="match status" value="1"/>
</dbReference>
<dbReference type="Gene3D" id="3.90.1310.10">
    <property type="entry name" value="Penicillin-binding protein 2a (Domain 2)"/>
    <property type="match status" value="1"/>
</dbReference>
<accession>A0A9D1RIB6</accession>
<dbReference type="PANTHER" id="PTHR30627:SF1">
    <property type="entry name" value="PEPTIDOGLYCAN D,D-TRANSPEPTIDASE FTSI"/>
    <property type="match status" value="1"/>
</dbReference>
<dbReference type="SUPFAM" id="SSF56519">
    <property type="entry name" value="Penicillin binding protein dimerisation domain"/>
    <property type="match status" value="1"/>
</dbReference>
<reference evidence="5" key="2">
    <citation type="submission" date="2021-04" db="EMBL/GenBank/DDBJ databases">
        <authorList>
            <person name="Gilroy R."/>
        </authorList>
    </citation>
    <scope>NUCLEOTIDE SEQUENCE</scope>
    <source>
        <strain evidence="5">Gambia16-930</strain>
    </source>
</reference>
<dbReference type="GO" id="GO:0008658">
    <property type="term" value="F:penicillin binding"/>
    <property type="evidence" value="ECO:0007669"/>
    <property type="project" value="InterPro"/>
</dbReference>
<dbReference type="GO" id="GO:0005886">
    <property type="term" value="C:plasma membrane"/>
    <property type="evidence" value="ECO:0007669"/>
    <property type="project" value="TreeGrafter"/>
</dbReference>
<name>A0A9D1RIB6_9BACT</name>
<evidence type="ECO:0000256" key="1">
    <source>
        <dbReference type="ARBA" id="ARBA00004370"/>
    </source>
</evidence>
<dbReference type="PROSITE" id="PS51178">
    <property type="entry name" value="PASTA"/>
    <property type="match status" value="1"/>
</dbReference>
<dbReference type="SUPFAM" id="SSF56601">
    <property type="entry name" value="beta-lactamase/transpeptidase-like"/>
    <property type="match status" value="1"/>
</dbReference>
<dbReference type="Gene3D" id="3.30.10.20">
    <property type="match status" value="1"/>
</dbReference>
<keyword evidence="2" id="KW-0378">Hydrolase</keyword>
<evidence type="ECO:0000259" key="4">
    <source>
        <dbReference type="PROSITE" id="PS51178"/>
    </source>
</evidence>
<organism evidence="5 6">
    <name type="scientific">Candidatus Onthomorpha intestinigallinarum</name>
    <dbReference type="NCBI Taxonomy" id="2840880"/>
    <lineage>
        <taxon>Bacteria</taxon>
        <taxon>Pseudomonadati</taxon>
        <taxon>Bacteroidota</taxon>
        <taxon>Bacteroidia</taxon>
        <taxon>Bacteroidales</taxon>
        <taxon>Candidatus Onthomorpha</taxon>
    </lineage>
</organism>
<gene>
    <name evidence="5" type="ORF">IAC47_07445</name>
</gene>
<evidence type="ECO:0000256" key="2">
    <source>
        <dbReference type="ARBA" id="ARBA00022645"/>
    </source>
</evidence>
<dbReference type="Pfam" id="PF00905">
    <property type="entry name" value="Transpeptidase"/>
    <property type="match status" value="1"/>
</dbReference>
<dbReference type="SUPFAM" id="SSF54184">
    <property type="entry name" value="Penicillin-binding protein 2x (pbp-2x), c-terminal domain"/>
    <property type="match status" value="1"/>
</dbReference>
<feature type="domain" description="PASTA" evidence="4">
    <location>
        <begin position="663"/>
        <end position="722"/>
    </location>
</feature>
<dbReference type="InterPro" id="IPR050515">
    <property type="entry name" value="Beta-lactam/transpept"/>
</dbReference>